<dbReference type="InterPro" id="IPR005158">
    <property type="entry name" value="BTAD"/>
</dbReference>
<keyword evidence="4 6" id="KW-0238">DNA-binding</keyword>
<protein>
    <submittedName>
        <fullName evidence="8">AfsR/SARP family transcriptional regulator</fullName>
    </submittedName>
</protein>
<dbReference type="Pfam" id="PF03704">
    <property type="entry name" value="BTAD"/>
    <property type="match status" value="1"/>
</dbReference>
<proteinExistence type="inferred from homology"/>
<dbReference type="RefSeq" id="WP_344551167.1">
    <property type="nucleotide sequence ID" value="NZ_BAAANS010000008.1"/>
</dbReference>
<dbReference type="InterPro" id="IPR051677">
    <property type="entry name" value="AfsR-DnrI-RedD_regulator"/>
</dbReference>
<evidence type="ECO:0000256" key="4">
    <source>
        <dbReference type="ARBA" id="ARBA00023125"/>
    </source>
</evidence>
<evidence type="ECO:0000256" key="3">
    <source>
        <dbReference type="ARBA" id="ARBA00023015"/>
    </source>
</evidence>
<keyword evidence="3" id="KW-0805">Transcription regulation</keyword>
<dbReference type="InterPro" id="IPR011990">
    <property type="entry name" value="TPR-like_helical_dom_sf"/>
</dbReference>
<keyword evidence="2" id="KW-0902">Two-component regulatory system</keyword>
<dbReference type="SMART" id="SM01043">
    <property type="entry name" value="BTAD"/>
    <property type="match status" value="1"/>
</dbReference>
<dbReference type="SUPFAM" id="SSF48452">
    <property type="entry name" value="TPR-like"/>
    <property type="match status" value="1"/>
</dbReference>
<evidence type="ECO:0000313" key="8">
    <source>
        <dbReference type="EMBL" id="GAA2091339.1"/>
    </source>
</evidence>
<dbReference type="CDD" id="cd15831">
    <property type="entry name" value="BTAD"/>
    <property type="match status" value="1"/>
</dbReference>
<keyword evidence="9" id="KW-1185">Reference proteome</keyword>
<dbReference type="InterPro" id="IPR016032">
    <property type="entry name" value="Sig_transdc_resp-reg_C-effctor"/>
</dbReference>
<evidence type="ECO:0000313" key="9">
    <source>
        <dbReference type="Proteomes" id="UP001500897"/>
    </source>
</evidence>
<gene>
    <name evidence="8" type="ORF">GCM10009759_15850</name>
</gene>
<evidence type="ECO:0000259" key="7">
    <source>
        <dbReference type="PROSITE" id="PS51755"/>
    </source>
</evidence>
<dbReference type="PANTHER" id="PTHR35807:SF1">
    <property type="entry name" value="TRANSCRIPTIONAL REGULATOR REDD"/>
    <property type="match status" value="1"/>
</dbReference>
<dbReference type="InterPro" id="IPR001867">
    <property type="entry name" value="OmpR/PhoB-type_DNA-bd"/>
</dbReference>
<reference evidence="8 9" key="1">
    <citation type="journal article" date="2019" name="Int. J. Syst. Evol. Microbiol.">
        <title>The Global Catalogue of Microorganisms (GCM) 10K type strain sequencing project: providing services to taxonomists for standard genome sequencing and annotation.</title>
        <authorList>
            <consortium name="The Broad Institute Genomics Platform"/>
            <consortium name="The Broad Institute Genome Sequencing Center for Infectious Disease"/>
            <person name="Wu L."/>
            <person name="Ma J."/>
        </authorList>
    </citation>
    <scope>NUCLEOTIDE SEQUENCE [LARGE SCALE GENOMIC DNA]</scope>
    <source>
        <strain evidence="8 9">JCM 14559</strain>
    </source>
</reference>
<comment type="similarity">
    <text evidence="1">Belongs to the AfsR/DnrI/RedD regulatory family.</text>
</comment>
<dbReference type="Gene3D" id="1.25.40.10">
    <property type="entry name" value="Tetratricopeptide repeat domain"/>
    <property type="match status" value="1"/>
</dbReference>
<feature type="DNA-binding region" description="OmpR/PhoB-type" evidence="6">
    <location>
        <begin position="8"/>
        <end position="112"/>
    </location>
</feature>
<evidence type="ECO:0000256" key="5">
    <source>
        <dbReference type="ARBA" id="ARBA00023163"/>
    </source>
</evidence>
<dbReference type="Gene3D" id="1.10.10.10">
    <property type="entry name" value="Winged helix-like DNA-binding domain superfamily/Winged helix DNA-binding domain"/>
    <property type="match status" value="1"/>
</dbReference>
<dbReference type="SUPFAM" id="SSF46894">
    <property type="entry name" value="C-terminal effector domain of the bipartite response regulators"/>
    <property type="match status" value="1"/>
</dbReference>
<dbReference type="InterPro" id="IPR036388">
    <property type="entry name" value="WH-like_DNA-bd_sf"/>
</dbReference>
<name>A0ABN3XUG0_9ACTN</name>
<organism evidence="8 9">
    <name type="scientific">Kitasatospora saccharophila</name>
    <dbReference type="NCBI Taxonomy" id="407973"/>
    <lineage>
        <taxon>Bacteria</taxon>
        <taxon>Bacillati</taxon>
        <taxon>Actinomycetota</taxon>
        <taxon>Actinomycetes</taxon>
        <taxon>Kitasatosporales</taxon>
        <taxon>Streptomycetaceae</taxon>
        <taxon>Kitasatospora</taxon>
    </lineage>
</organism>
<comment type="caution">
    <text evidence="8">The sequence shown here is derived from an EMBL/GenBank/DDBJ whole genome shotgun (WGS) entry which is preliminary data.</text>
</comment>
<dbReference type="Proteomes" id="UP001500897">
    <property type="component" value="Unassembled WGS sequence"/>
</dbReference>
<sequence length="277" mass="30713">MKYYHQVESQLDAKNRVSVEILGSLRVSVDDRYDSIGANRVRTLLAVLSFSVGEVVSMDVLIEELFSDQASKNPKNALQANMRRLRTSLELATGVPGNLLVPTSANGYLLDLPPEAVDARRFDTLAARGAALLRDQPYEAAQQLEEALRLWRGPALLDVSGGLRCDSQVNRLNSRRLDALEDLYEARMSVGAGGNTANELEQLACEHPERERISELLMLALYRAGRQGEALATFQRVRSWLNTELGLEPRKKMRGLQQAILAQDPSIDAGLVWADAR</sequence>
<evidence type="ECO:0000256" key="6">
    <source>
        <dbReference type="PROSITE-ProRule" id="PRU01091"/>
    </source>
</evidence>
<evidence type="ECO:0000256" key="1">
    <source>
        <dbReference type="ARBA" id="ARBA00005820"/>
    </source>
</evidence>
<accession>A0ABN3XUG0</accession>
<keyword evidence="5" id="KW-0804">Transcription</keyword>
<feature type="domain" description="OmpR/PhoB-type" evidence="7">
    <location>
        <begin position="8"/>
        <end position="112"/>
    </location>
</feature>
<evidence type="ECO:0000256" key="2">
    <source>
        <dbReference type="ARBA" id="ARBA00023012"/>
    </source>
</evidence>
<dbReference type="EMBL" id="BAAANS010000008">
    <property type="protein sequence ID" value="GAA2091339.1"/>
    <property type="molecule type" value="Genomic_DNA"/>
</dbReference>
<dbReference type="PROSITE" id="PS51755">
    <property type="entry name" value="OMPR_PHOB"/>
    <property type="match status" value="1"/>
</dbReference>
<dbReference type="PANTHER" id="PTHR35807">
    <property type="entry name" value="TRANSCRIPTIONAL REGULATOR REDD-RELATED"/>
    <property type="match status" value="1"/>
</dbReference>